<dbReference type="InParanoid" id="A0A401H313"/>
<evidence type="ECO:0000313" key="1">
    <source>
        <dbReference type="EMBL" id="GBE88779.1"/>
    </source>
</evidence>
<sequence>MPPRPSSKPPQGSFYPTNDAATYRDLLFFEERLKTNAASLNRRKRRYQRGL</sequence>
<gene>
    <name evidence="1" type="ORF">SCP_1401840</name>
</gene>
<reference evidence="1 2" key="1">
    <citation type="journal article" date="2018" name="Sci. Rep.">
        <title>Genome sequence of the cauliflower mushroom Sparassis crispa (Hanabiratake) and its association with beneficial usage.</title>
        <authorList>
            <person name="Kiyama R."/>
            <person name="Furutani Y."/>
            <person name="Kawaguchi K."/>
            <person name="Nakanishi T."/>
        </authorList>
    </citation>
    <scope>NUCLEOTIDE SEQUENCE [LARGE SCALE GENOMIC DNA]</scope>
</reference>
<name>A0A401H313_9APHY</name>
<dbReference type="AlphaFoldDB" id="A0A401H313"/>
<protein>
    <submittedName>
        <fullName evidence="1">Uncharacterized protein</fullName>
    </submittedName>
</protein>
<dbReference type="EMBL" id="BFAD01000014">
    <property type="protein sequence ID" value="GBE88779.1"/>
    <property type="molecule type" value="Genomic_DNA"/>
</dbReference>
<keyword evidence="2" id="KW-1185">Reference proteome</keyword>
<dbReference type="GeneID" id="38785696"/>
<evidence type="ECO:0000313" key="2">
    <source>
        <dbReference type="Proteomes" id="UP000287166"/>
    </source>
</evidence>
<organism evidence="1 2">
    <name type="scientific">Sparassis crispa</name>
    <dbReference type="NCBI Taxonomy" id="139825"/>
    <lineage>
        <taxon>Eukaryota</taxon>
        <taxon>Fungi</taxon>
        <taxon>Dikarya</taxon>
        <taxon>Basidiomycota</taxon>
        <taxon>Agaricomycotina</taxon>
        <taxon>Agaricomycetes</taxon>
        <taxon>Polyporales</taxon>
        <taxon>Sparassidaceae</taxon>
        <taxon>Sparassis</taxon>
    </lineage>
</organism>
<dbReference type="Proteomes" id="UP000287166">
    <property type="component" value="Unassembled WGS sequence"/>
</dbReference>
<comment type="caution">
    <text evidence="1">The sequence shown here is derived from an EMBL/GenBank/DDBJ whole genome shotgun (WGS) entry which is preliminary data.</text>
</comment>
<dbReference type="STRING" id="139825.A0A401H313"/>
<dbReference type="RefSeq" id="XP_027619692.1">
    <property type="nucleotide sequence ID" value="XM_027763891.1"/>
</dbReference>
<dbReference type="OrthoDB" id="5599171at2759"/>
<proteinExistence type="predicted"/>
<accession>A0A401H313</accession>